<feature type="domain" description="Peptidase M13 N-terminal" evidence="8">
    <location>
        <begin position="27"/>
        <end position="162"/>
    </location>
</feature>
<evidence type="ECO:0000256" key="6">
    <source>
        <dbReference type="ARBA" id="ARBA00023049"/>
    </source>
</evidence>
<evidence type="ECO:0000259" key="8">
    <source>
        <dbReference type="Pfam" id="PF05649"/>
    </source>
</evidence>
<dbReference type="GO" id="GO:0004222">
    <property type="term" value="F:metalloendopeptidase activity"/>
    <property type="evidence" value="ECO:0007669"/>
    <property type="project" value="InterPro"/>
</dbReference>
<keyword evidence="10" id="KW-1185">Reference proteome</keyword>
<dbReference type="Ensembl" id="ENSDLAT00005010207.2">
    <property type="protein sequence ID" value="ENSDLAP00005009302.2"/>
    <property type="gene ID" value="ENSDLAG00005002065.2"/>
</dbReference>
<dbReference type="Gene3D" id="1.10.1380.10">
    <property type="entry name" value="Neutral endopeptidase , domain2"/>
    <property type="match status" value="1"/>
</dbReference>
<keyword evidence="5" id="KW-0862">Zinc</keyword>
<dbReference type="PANTHER" id="PTHR11733:SF141">
    <property type="entry name" value="MEMBRANE METALLO-ENDOPEPTIDASE-LIKE 1"/>
    <property type="match status" value="1"/>
</dbReference>
<dbReference type="Pfam" id="PF01431">
    <property type="entry name" value="Peptidase_M13"/>
    <property type="match status" value="1"/>
</dbReference>
<dbReference type="PROSITE" id="PS51885">
    <property type="entry name" value="NEPRILYSIN"/>
    <property type="match status" value="1"/>
</dbReference>
<name>A0A8C4DXB3_DICLA</name>
<dbReference type="Pfam" id="PF05649">
    <property type="entry name" value="Peptidase_M13_N"/>
    <property type="match status" value="2"/>
</dbReference>
<reference evidence="9" key="2">
    <citation type="submission" date="2025-09" db="UniProtKB">
        <authorList>
            <consortium name="Ensembl"/>
        </authorList>
    </citation>
    <scope>IDENTIFICATION</scope>
</reference>
<dbReference type="AlphaFoldDB" id="A0A8C4DXB3"/>
<accession>A0A8C4DXB3</accession>
<dbReference type="SUPFAM" id="SSF55486">
    <property type="entry name" value="Metalloproteases ('zincins'), catalytic domain"/>
    <property type="match status" value="1"/>
</dbReference>
<evidence type="ECO:0000256" key="4">
    <source>
        <dbReference type="ARBA" id="ARBA00022801"/>
    </source>
</evidence>
<sequence length="673" mass="77953">LYFIQLSPCSQPGSARLLQNMDKSVKPCDNFYQYACGGWLERHVIPETSSRHSVFDILRDKLEIVLKGVLEMENEQDRDAIRKAKILYNSCMNESLIEQRDSQPLLRLIDCIGDWPVASDDWNTTTEDAWSLEDTLATLTARFHKKVLLDMYVWTDDRDSRKLHISVREAYLHFMVSIAKITREDRNLTQDDDRVWEEMMQVLELETDIANATSPAEERQDVTVLYNKMTLGELQSTFSFNGFNWTRFIQGVLAGVSIKVQLKEEVVVYSSPYLEKMNDKQMYVYRTIQNYLTWQLIIDRVNSLSRRFKDARARYRKTLYGTTVEDAWWRECVRYVQSSMENAVGALYVRETFAGESKQMVSDLIGKIQKAYVETLEELSWMDAPSKEKAREKAMAIKEHIGYPDHILQETNQKLDQEYAHLNFSEEHYFENILENLKSEAHKSLKKLREPVDPNLWIIGAAVVNAFYSPNRNQIVFPAGILQPPFFSKQQHQALNFGGIGMPKPTNAVYHSLSFNNDNNKNDGNMLNWWSNYSAEHFKEQSQCMVQQYGNFNWKLAGGQNVSGISTLGENIADNGGVRQAYKAYLKWVKMVGEEPRLPGLDMDHKQLFFLNFAQVWCGAYRPEYASQSIKTDSHSPLEYRVLGSLQNFEAFSEAFQCQKGSPMNPELKCRVW</sequence>
<dbReference type="InterPro" id="IPR042089">
    <property type="entry name" value="Peptidase_M13_dom_2"/>
</dbReference>
<evidence type="ECO:0000256" key="2">
    <source>
        <dbReference type="ARBA" id="ARBA00022670"/>
    </source>
</evidence>
<gene>
    <name evidence="9" type="primary">mmel1</name>
</gene>
<keyword evidence="6" id="KW-0482">Metalloprotease</keyword>
<keyword evidence="2" id="KW-0645">Protease</keyword>
<dbReference type="InterPro" id="IPR008753">
    <property type="entry name" value="Peptidase_M13_N"/>
</dbReference>
<evidence type="ECO:0000256" key="5">
    <source>
        <dbReference type="ARBA" id="ARBA00022833"/>
    </source>
</evidence>
<dbReference type="GeneTree" id="ENSGT00940000157799"/>
<dbReference type="InterPro" id="IPR024079">
    <property type="entry name" value="MetalloPept_cat_dom_sf"/>
</dbReference>
<dbReference type="GO" id="GO:0005886">
    <property type="term" value="C:plasma membrane"/>
    <property type="evidence" value="ECO:0007669"/>
    <property type="project" value="TreeGrafter"/>
</dbReference>
<evidence type="ECO:0000313" key="9">
    <source>
        <dbReference type="Ensembl" id="ENSDLAP00005009302.2"/>
    </source>
</evidence>
<evidence type="ECO:0000313" key="10">
    <source>
        <dbReference type="Proteomes" id="UP000694389"/>
    </source>
</evidence>
<keyword evidence="4" id="KW-0378">Hydrolase</keyword>
<protein>
    <submittedName>
        <fullName evidence="9">Membrane metallo-endopeptidase-like 1</fullName>
    </submittedName>
</protein>
<organism evidence="9 10">
    <name type="scientific">Dicentrarchus labrax</name>
    <name type="common">European seabass</name>
    <name type="synonym">Morone labrax</name>
    <dbReference type="NCBI Taxonomy" id="13489"/>
    <lineage>
        <taxon>Eukaryota</taxon>
        <taxon>Metazoa</taxon>
        <taxon>Chordata</taxon>
        <taxon>Craniata</taxon>
        <taxon>Vertebrata</taxon>
        <taxon>Euteleostomi</taxon>
        <taxon>Actinopterygii</taxon>
        <taxon>Neopterygii</taxon>
        <taxon>Teleostei</taxon>
        <taxon>Neoteleostei</taxon>
        <taxon>Acanthomorphata</taxon>
        <taxon>Eupercaria</taxon>
        <taxon>Moronidae</taxon>
        <taxon>Dicentrarchus</taxon>
    </lineage>
</organism>
<dbReference type="Gene3D" id="3.40.390.10">
    <property type="entry name" value="Collagenase (Catalytic Domain)"/>
    <property type="match status" value="1"/>
</dbReference>
<reference evidence="9" key="1">
    <citation type="submission" date="2025-08" db="UniProtKB">
        <authorList>
            <consortium name="Ensembl"/>
        </authorList>
    </citation>
    <scope>IDENTIFICATION</scope>
</reference>
<dbReference type="InterPro" id="IPR000718">
    <property type="entry name" value="Peptidase_M13"/>
</dbReference>
<evidence type="ECO:0000256" key="3">
    <source>
        <dbReference type="ARBA" id="ARBA00022723"/>
    </source>
</evidence>
<evidence type="ECO:0000256" key="1">
    <source>
        <dbReference type="ARBA" id="ARBA00001947"/>
    </source>
</evidence>
<dbReference type="InterPro" id="IPR018497">
    <property type="entry name" value="Peptidase_M13_C"/>
</dbReference>
<feature type="domain" description="Peptidase M13 C-terminal" evidence="7">
    <location>
        <begin position="465"/>
        <end position="672"/>
    </location>
</feature>
<dbReference type="Proteomes" id="UP000694389">
    <property type="component" value="Unassembled WGS sequence"/>
</dbReference>
<comment type="cofactor">
    <cofactor evidence="1">
        <name>Zn(2+)</name>
        <dbReference type="ChEBI" id="CHEBI:29105"/>
    </cofactor>
</comment>
<dbReference type="GO" id="GO:0016485">
    <property type="term" value="P:protein processing"/>
    <property type="evidence" value="ECO:0007669"/>
    <property type="project" value="TreeGrafter"/>
</dbReference>
<proteinExistence type="predicted"/>
<keyword evidence="3" id="KW-0479">Metal-binding</keyword>
<dbReference type="PANTHER" id="PTHR11733">
    <property type="entry name" value="ZINC METALLOPROTEASE FAMILY M13 NEPRILYSIN-RELATED"/>
    <property type="match status" value="1"/>
</dbReference>
<dbReference type="GO" id="GO:0046872">
    <property type="term" value="F:metal ion binding"/>
    <property type="evidence" value="ECO:0007669"/>
    <property type="project" value="UniProtKB-KW"/>
</dbReference>
<dbReference type="CDD" id="cd08662">
    <property type="entry name" value="M13"/>
    <property type="match status" value="1"/>
</dbReference>
<evidence type="ECO:0000259" key="7">
    <source>
        <dbReference type="Pfam" id="PF01431"/>
    </source>
</evidence>
<dbReference type="PRINTS" id="PR00786">
    <property type="entry name" value="NEPRILYSIN"/>
</dbReference>
<feature type="domain" description="Peptidase M13 N-terminal" evidence="8">
    <location>
        <begin position="166"/>
        <end position="404"/>
    </location>
</feature>